<evidence type="ECO:0000313" key="2">
    <source>
        <dbReference type="EMBL" id="TYL37847.1"/>
    </source>
</evidence>
<dbReference type="RefSeq" id="WP_148858620.1">
    <property type="nucleotide sequence ID" value="NZ_PHNJ01000007.1"/>
</dbReference>
<dbReference type="AlphaFoldDB" id="A0A8J8Q203"/>
<comment type="caution">
    <text evidence="2">The sequence shown here is derived from an EMBL/GenBank/DDBJ whole genome shotgun (WGS) entry which is preliminary data.</text>
</comment>
<dbReference type="InterPro" id="IPR055985">
    <property type="entry name" value="DUF7563"/>
</dbReference>
<dbReference type="Proteomes" id="UP000766904">
    <property type="component" value="Unassembled WGS sequence"/>
</dbReference>
<reference evidence="2" key="1">
    <citation type="submission" date="2017-11" db="EMBL/GenBank/DDBJ databases">
        <authorList>
            <person name="Kajale S.C."/>
            <person name="Sharma A."/>
        </authorList>
    </citation>
    <scope>NUCLEOTIDE SEQUENCE</scope>
    <source>
        <strain evidence="2">LS1_42</strain>
    </source>
</reference>
<keyword evidence="3" id="KW-1185">Reference proteome</keyword>
<evidence type="ECO:0000256" key="1">
    <source>
        <dbReference type="SAM" id="MobiDB-lite"/>
    </source>
</evidence>
<feature type="region of interest" description="Disordered" evidence="1">
    <location>
        <begin position="39"/>
        <end position="61"/>
    </location>
</feature>
<dbReference type="OrthoDB" id="195311at2157"/>
<protein>
    <recommendedName>
        <fullName evidence="4">Small CPxCG-related zinc finger protein</fullName>
    </recommendedName>
</protein>
<name>A0A8J8Q203_9EURY</name>
<dbReference type="EMBL" id="PHNJ01000007">
    <property type="protein sequence ID" value="TYL37847.1"/>
    <property type="molecule type" value="Genomic_DNA"/>
</dbReference>
<accession>A0A8J8Q203</accession>
<evidence type="ECO:0008006" key="4">
    <source>
        <dbReference type="Google" id="ProtNLM"/>
    </source>
</evidence>
<dbReference type="Pfam" id="PF24444">
    <property type="entry name" value="DUF7563"/>
    <property type="match status" value="1"/>
</dbReference>
<proteinExistence type="predicted"/>
<sequence>MPTCADCGEYVTRDFVRVFGVDGEVHGCPDCTTYRELQDGGGVDRSSESRSPEAGVQRKPN</sequence>
<gene>
    <name evidence="2" type="ORF">CV102_14020</name>
</gene>
<organism evidence="2 3">
    <name type="scientific">Natronococcus pandeyae</name>
    <dbReference type="NCBI Taxonomy" id="2055836"/>
    <lineage>
        <taxon>Archaea</taxon>
        <taxon>Methanobacteriati</taxon>
        <taxon>Methanobacteriota</taxon>
        <taxon>Stenosarchaea group</taxon>
        <taxon>Halobacteria</taxon>
        <taxon>Halobacteriales</taxon>
        <taxon>Natrialbaceae</taxon>
        <taxon>Natronococcus</taxon>
    </lineage>
</organism>
<evidence type="ECO:0000313" key="3">
    <source>
        <dbReference type="Proteomes" id="UP000766904"/>
    </source>
</evidence>